<dbReference type="EMBL" id="BSYO01000027">
    <property type="protein sequence ID" value="GMH24075.1"/>
    <property type="molecule type" value="Genomic_DNA"/>
</dbReference>
<keyword evidence="4 6" id="KW-1133">Transmembrane helix</keyword>
<reference evidence="8" key="1">
    <citation type="submission" date="2023-05" db="EMBL/GenBank/DDBJ databases">
        <title>Nepenthes gracilis genome sequencing.</title>
        <authorList>
            <person name="Fukushima K."/>
        </authorList>
    </citation>
    <scope>NUCLEOTIDE SEQUENCE</scope>
    <source>
        <strain evidence="8">SING2019-196</strain>
    </source>
</reference>
<dbReference type="Gene3D" id="1.20.1250.20">
    <property type="entry name" value="MFS general substrate transporter like domains"/>
    <property type="match status" value="1"/>
</dbReference>
<feature type="transmembrane region" description="Helical" evidence="6">
    <location>
        <begin position="24"/>
        <end position="43"/>
    </location>
</feature>
<feature type="transmembrane region" description="Helical" evidence="6">
    <location>
        <begin position="118"/>
        <end position="140"/>
    </location>
</feature>
<evidence type="ECO:0000259" key="7">
    <source>
        <dbReference type="PROSITE" id="PS50850"/>
    </source>
</evidence>
<dbReference type="GO" id="GO:0005351">
    <property type="term" value="F:carbohydrate:proton symporter activity"/>
    <property type="evidence" value="ECO:0007669"/>
    <property type="project" value="TreeGrafter"/>
</dbReference>
<evidence type="ECO:0000256" key="6">
    <source>
        <dbReference type="SAM" id="Phobius"/>
    </source>
</evidence>
<proteinExistence type="inferred from homology"/>
<evidence type="ECO:0000313" key="9">
    <source>
        <dbReference type="Proteomes" id="UP001279734"/>
    </source>
</evidence>
<comment type="similarity">
    <text evidence="2">Belongs to the major facilitator superfamily. Sugar transporter (TC 2.A.1.1) family.</text>
</comment>
<gene>
    <name evidence="8" type="ORF">Nepgr_025918</name>
</gene>
<name>A0AAD3Y1K2_NEPGR</name>
<dbReference type="InterPro" id="IPR036259">
    <property type="entry name" value="MFS_trans_sf"/>
</dbReference>
<evidence type="ECO:0000256" key="3">
    <source>
        <dbReference type="ARBA" id="ARBA00022692"/>
    </source>
</evidence>
<dbReference type="InterPro" id="IPR005828">
    <property type="entry name" value="MFS_sugar_transport-like"/>
</dbReference>
<dbReference type="PANTHER" id="PTHR48022">
    <property type="entry name" value="PLASTIDIC GLUCOSE TRANSPORTER 4"/>
    <property type="match status" value="1"/>
</dbReference>
<evidence type="ECO:0000256" key="4">
    <source>
        <dbReference type="ARBA" id="ARBA00022989"/>
    </source>
</evidence>
<dbReference type="AlphaFoldDB" id="A0AAD3Y1K2"/>
<dbReference type="SUPFAM" id="SSF103473">
    <property type="entry name" value="MFS general substrate transporter"/>
    <property type="match status" value="1"/>
</dbReference>
<keyword evidence="5 6" id="KW-0472">Membrane</keyword>
<keyword evidence="3 6" id="KW-0812">Transmembrane</keyword>
<dbReference type="PROSITE" id="PS50850">
    <property type="entry name" value="MFS"/>
    <property type="match status" value="1"/>
</dbReference>
<evidence type="ECO:0000313" key="8">
    <source>
        <dbReference type="EMBL" id="GMH24075.1"/>
    </source>
</evidence>
<evidence type="ECO:0000256" key="2">
    <source>
        <dbReference type="ARBA" id="ARBA00010992"/>
    </source>
</evidence>
<organism evidence="8 9">
    <name type="scientific">Nepenthes gracilis</name>
    <name type="common">Slender pitcher plant</name>
    <dbReference type="NCBI Taxonomy" id="150966"/>
    <lineage>
        <taxon>Eukaryota</taxon>
        <taxon>Viridiplantae</taxon>
        <taxon>Streptophyta</taxon>
        <taxon>Embryophyta</taxon>
        <taxon>Tracheophyta</taxon>
        <taxon>Spermatophyta</taxon>
        <taxon>Magnoliopsida</taxon>
        <taxon>eudicotyledons</taxon>
        <taxon>Gunneridae</taxon>
        <taxon>Pentapetalae</taxon>
        <taxon>Caryophyllales</taxon>
        <taxon>Nepenthaceae</taxon>
        <taxon>Nepenthes</taxon>
    </lineage>
</organism>
<dbReference type="PANTHER" id="PTHR48022:SF2">
    <property type="entry name" value="PLASTIDIC GLUCOSE TRANSPORTER 4"/>
    <property type="match status" value="1"/>
</dbReference>
<comment type="caution">
    <text evidence="8">The sequence shown here is derived from an EMBL/GenBank/DDBJ whole genome shotgun (WGS) entry which is preliminary data.</text>
</comment>
<feature type="transmembrane region" description="Helical" evidence="6">
    <location>
        <begin position="63"/>
        <end position="82"/>
    </location>
</feature>
<evidence type="ECO:0000256" key="5">
    <source>
        <dbReference type="ARBA" id="ARBA00023136"/>
    </source>
</evidence>
<dbReference type="Pfam" id="PF00083">
    <property type="entry name" value="Sugar_tr"/>
    <property type="match status" value="1"/>
</dbReference>
<dbReference type="Proteomes" id="UP001279734">
    <property type="component" value="Unassembled WGS sequence"/>
</dbReference>
<dbReference type="PRINTS" id="PR00171">
    <property type="entry name" value="SUGRTRNSPORT"/>
</dbReference>
<protein>
    <recommendedName>
        <fullName evidence="7">Major facilitator superfamily (MFS) profile domain-containing protein</fullName>
    </recommendedName>
</protein>
<evidence type="ECO:0000256" key="1">
    <source>
        <dbReference type="ARBA" id="ARBA00004141"/>
    </source>
</evidence>
<sequence>MVAEQIISALEDFKTLQCKLSVSVLPYVGVACLGAILFGYHLGVVNGALDYLSNDLGIFGNTVLQGWVVSTLLARCQFILGGSLGDKFGGTKTFQLDAIPLTIGAFVCAITQSVQTMVIGRLLCGIGMGISSALVPLYIYEISPTEVGVHLAHNQLFDRHSCCISGWIALGRKKMVEDDVNIAVVPSFCWHLGWHFV</sequence>
<dbReference type="InterPro" id="IPR020846">
    <property type="entry name" value="MFS_dom"/>
</dbReference>
<comment type="subcellular location">
    <subcellularLocation>
        <location evidence="1">Membrane</location>
        <topology evidence="1">Multi-pass membrane protein</topology>
    </subcellularLocation>
</comment>
<accession>A0AAD3Y1K2</accession>
<dbReference type="InterPro" id="IPR003663">
    <property type="entry name" value="Sugar/inositol_transpt"/>
</dbReference>
<feature type="domain" description="Major facilitator superfamily (MFS) profile" evidence="7">
    <location>
        <begin position="27"/>
        <end position="197"/>
    </location>
</feature>
<dbReference type="GO" id="GO:0016020">
    <property type="term" value="C:membrane"/>
    <property type="evidence" value="ECO:0007669"/>
    <property type="project" value="UniProtKB-SubCell"/>
</dbReference>
<dbReference type="InterPro" id="IPR050360">
    <property type="entry name" value="MFS_Sugar_Transporters"/>
</dbReference>
<keyword evidence="9" id="KW-1185">Reference proteome</keyword>